<evidence type="ECO:0000313" key="2">
    <source>
        <dbReference type="EMBL" id="MFC3885978.1"/>
    </source>
</evidence>
<gene>
    <name evidence="2" type="ORF">ACFOU2_21870</name>
</gene>
<feature type="compositionally biased region" description="Basic and acidic residues" evidence="1">
    <location>
        <begin position="44"/>
        <end position="55"/>
    </location>
</feature>
<organism evidence="2 3">
    <name type="scientific">Bacillus songklensis</name>
    <dbReference type="NCBI Taxonomy" id="1069116"/>
    <lineage>
        <taxon>Bacteria</taxon>
        <taxon>Bacillati</taxon>
        <taxon>Bacillota</taxon>
        <taxon>Bacilli</taxon>
        <taxon>Bacillales</taxon>
        <taxon>Bacillaceae</taxon>
        <taxon>Bacillus</taxon>
    </lineage>
</organism>
<reference evidence="3" key="1">
    <citation type="journal article" date="2019" name="Int. J. Syst. Evol. Microbiol.">
        <title>The Global Catalogue of Microorganisms (GCM) 10K type strain sequencing project: providing services to taxonomists for standard genome sequencing and annotation.</title>
        <authorList>
            <consortium name="The Broad Institute Genomics Platform"/>
            <consortium name="The Broad Institute Genome Sequencing Center for Infectious Disease"/>
            <person name="Wu L."/>
            <person name="Ma J."/>
        </authorList>
    </citation>
    <scope>NUCLEOTIDE SEQUENCE [LARGE SCALE GENOMIC DNA]</scope>
    <source>
        <strain evidence="3">CCUG 61889</strain>
    </source>
</reference>
<sequence>MTKQISDEECKLAVRQLERLTNKDKKSSYGKENNYIPKNNRPKMKIEYPSKNNRPEIKIEAPLKKKRPEMKIEYPPKR</sequence>
<keyword evidence="3" id="KW-1185">Reference proteome</keyword>
<evidence type="ECO:0000256" key="1">
    <source>
        <dbReference type="SAM" id="MobiDB-lite"/>
    </source>
</evidence>
<dbReference type="Proteomes" id="UP001595752">
    <property type="component" value="Unassembled WGS sequence"/>
</dbReference>
<comment type="caution">
    <text evidence="2">The sequence shown here is derived from an EMBL/GenBank/DDBJ whole genome shotgun (WGS) entry which is preliminary data.</text>
</comment>
<proteinExistence type="predicted"/>
<accession>A0ABV8B6N6</accession>
<feature type="region of interest" description="Disordered" evidence="1">
    <location>
        <begin position="23"/>
        <end position="55"/>
    </location>
</feature>
<protein>
    <submittedName>
        <fullName evidence="2">Uncharacterized protein</fullName>
    </submittedName>
</protein>
<evidence type="ECO:0000313" key="3">
    <source>
        <dbReference type="Proteomes" id="UP001595752"/>
    </source>
</evidence>
<name>A0ABV8B6N6_9BACI</name>
<dbReference type="EMBL" id="JBHRZT010000072">
    <property type="protein sequence ID" value="MFC3885978.1"/>
    <property type="molecule type" value="Genomic_DNA"/>
</dbReference>